<evidence type="ECO:0000256" key="7">
    <source>
        <dbReference type="SAM" id="Phobius"/>
    </source>
</evidence>
<evidence type="ECO:0000256" key="5">
    <source>
        <dbReference type="ARBA" id="ARBA00023136"/>
    </source>
</evidence>
<feature type="transmembrane region" description="Helical" evidence="7">
    <location>
        <begin position="149"/>
        <end position="172"/>
    </location>
</feature>
<evidence type="ECO:0000256" key="1">
    <source>
        <dbReference type="ARBA" id="ARBA00004651"/>
    </source>
</evidence>
<sequence>MEASIKGALLPARKLGQSVRAGLRAPGAERDDLVLVAKTVLAATLAWGAAGALLPSAVVSFAPLTAILVLQATLYRSLRHGTQYGAALALGAALAAGLASLAGVRVWTFALLTLAGLVLARSKRLGEYGLQVVVVAIFAFNAGHGRLGYVGALVASVGVGAVCGAVVQSVVAPARRPLDRMKAVADLHLRLTEDLFTVAAGLRGGEETGDLTDSAAWRSAAAQLAEETERTAAAVAAEQENDWLNPRPDRVGSRRLLQRSQAAVQIVRSCVGHLRSLTRTLDHAAHGQGHCLTQSFRHACATALTHLAEAAEHVGRVADTDPEEVAVLLDRAHESLEGLSTLSEASAADCRSCLVLRGALLNDIERIALELARAPGDMDRAGRRTGAAPCERLTGGSAGRGPPRTRCTGVFRPWRRPARRAARAGGTHGLAGLSARTGIGAVVPDVESLSAAPQASSSPWPNRSADAGLPRGGRGRPGPHTGPVSTSPSPVVETSREIRIADACPDPDQPAVTGSGSQPSAGRVRRRPRRRSARPAGWAR</sequence>
<dbReference type="RefSeq" id="WP_276108369.1">
    <property type="nucleotide sequence ID" value="NZ_JARJBB010000004.1"/>
</dbReference>
<name>A0ABT6A2E6_9ACTN</name>
<keyword evidence="4 7" id="KW-1133">Transmembrane helix</keyword>
<dbReference type="InterPro" id="IPR010343">
    <property type="entry name" value="ArAE_1"/>
</dbReference>
<keyword evidence="2" id="KW-1003">Cell membrane</keyword>
<dbReference type="Pfam" id="PF06081">
    <property type="entry name" value="ArAE_1"/>
    <property type="match status" value="1"/>
</dbReference>
<comment type="subcellular location">
    <subcellularLocation>
        <location evidence="1">Cell membrane</location>
        <topology evidence="1">Multi-pass membrane protein</topology>
    </subcellularLocation>
</comment>
<evidence type="ECO:0000256" key="3">
    <source>
        <dbReference type="ARBA" id="ARBA00022692"/>
    </source>
</evidence>
<feature type="compositionally biased region" description="Basic residues" evidence="6">
    <location>
        <begin position="523"/>
        <end position="533"/>
    </location>
</feature>
<keyword evidence="9" id="KW-1185">Reference proteome</keyword>
<evidence type="ECO:0000313" key="9">
    <source>
        <dbReference type="Proteomes" id="UP001221150"/>
    </source>
</evidence>
<reference evidence="8 9" key="1">
    <citation type="submission" date="2023-03" db="EMBL/GenBank/DDBJ databases">
        <title>Draft genome sequence of Streptomyces sp. K1PA1 isolated from peat swamp forest in Thailand.</title>
        <authorList>
            <person name="Klaysubun C."/>
            <person name="Duangmal K."/>
        </authorList>
    </citation>
    <scope>NUCLEOTIDE SEQUENCE [LARGE SCALE GENOMIC DNA]</scope>
    <source>
        <strain evidence="8 9">K1PA1</strain>
    </source>
</reference>
<keyword evidence="3 7" id="KW-0812">Transmembrane</keyword>
<evidence type="ECO:0000256" key="6">
    <source>
        <dbReference type="SAM" id="MobiDB-lite"/>
    </source>
</evidence>
<feature type="transmembrane region" description="Helical" evidence="7">
    <location>
        <begin position="82"/>
        <end position="98"/>
    </location>
</feature>
<keyword evidence="5 7" id="KW-0472">Membrane</keyword>
<comment type="caution">
    <text evidence="8">The sequence shown here is derived from an EMBL/GenBank/DDBJ whole genome shotgun (WGS) entry which is preliminary data.</text>
</comment>
<accession>A0ABT6A2E6</accession>
<evidence type="ECO:0000256" key="4">
    <source>
        <dbReference type="ARBA" id="ARBA00022989"/>
    </source>
</evidence>
<dbReference type="EMBL" id="JARJBB010000004">
    <property type="protein sequence ID" value="MDF3298812.1"/>
    <property type="molecule type" value="Genomic_DNA"/>
</dbReference>
<feature type="transmembrane region" description="Helical" evidence="7">
    <location>
        <begin position="45"/>
        <end position="70"/>
    </location>
</feature>
<feature type="compositionally biased region" description="Low complexity" evidence="6">
    <location>
        <begin position="478"/>
        <end position="493"/>
    </location>
</feature>
<evidence type="ECO:0000256" key="2">
    <source>
        <dbReference type="ARBA" id="ARBA00022475"/>
    </source>
</evidence>
<organism evidence="8 9">
    <name type="scientific">Streptomyces tropicalis</name>
    <dbReference type="NCBI Taxonomy" id="3034234"/>
    <lineage>
        <taxon>Bacteria</taxon>
        <taxon>Bacillati</taxon>
        <taxon>Actinomycetota</taxon>
        <taxon>Actinomycetes</taxon>
        <taxon>Kitasatosporales</taxon>
        <taxon>Streptomycetaceae</taxon>
        <taxon>Streptomyces</taxon>
    </lineage>
</organism>
<feature type="region of interest" description="Disordered" evidence="6">
    <location>
        <begin position="378"/>
        <end position="410"/>
    </location>
</feature>
<gene>
    <name evidence="8" type="ORF">P3H78_09235</name>
</gene>
<feature type="region of interest" description="Disordered" evidence="6">
    <location>
        <begin position="450"/>
        <end position="540"/>
    </location>
</feature>
<feature type="transmembrane region" description="Helical" evidence="7">
    <location>
        <begin position="125"/>
        <end position="143"/>
    </location>
</feature>
<evidence type="ECO:0000313" key="8">
    <source>
        <dbReference type="EMBL" id="MDF3298812.1"/>
    </source>
</evidence>
<dbReference type="Proteomes" id="UP001221150">
    <property type="component" value="Unassembled WGS sequence"/>
</dbReference>
<proteinExistence type="predicted"/>
<feature type="compositionally biased region" description="Low complexity" evidence="6">
    <location>
        <begin position="450"/>
        <end position="461"/>
    </location>
</feature>
<protein>
    <submittedName>
        <fullName evidence="8">Aromatic acid exporter family protein</fullName>
    </submittedName>
</protein>